<comment type="caution">
    <text evidence="2">The sequence shown here is derived from an EMBL/GenBank/DDBJ whole genome shotgun (WGS) entry which is preliminary data.</text>
</comment>
<feature type="compositionally biased region" description="Basic and acidic residues" evidence="1">
    <location>
        <begin position="1"/>
        <end position="10"/>
    </location>
</feature>
<protein>
    <submittedName>
        <fullName evidence="2">Uncharacterized protein</fullName>
    </submittedName>
</protein>
<proteinExistence type="predicted"/>
<keyword evidence="3" id="KW-1185">Reference proteome</keyword>
<dbReference type="EMBL" id="JANAWD010000811">
    <property type="protein sequence ID" value="KAJ3475716.1"/>
    <property type="molecule type" value="Genomic_DNA"/>
</dbReference>
<evidence type="ECO:0000256" key="1">
    <source>
        <dbReference type="SAM" id="MobiDB-lite"/>
    </source>
</evidence>
<dbReference type="AlphaFoldDB" id="A0AAD5YD70"/>
<feature type="region of interest" description="Disordered" evidence="1">
    <location>
        <begin position="1"/>
        <end position="160"/>
    </location>
</feature>
<evidence type="ECO:0000313" key="2">
    <source>
        <dbReference type="EMBL" id="KAJ3475716.1"/>
    </source>
</evidence>
<name>A0AAD5YD70_9APHY</name>
<accession>A0AAD5YD70</accession>
<dbReference type="Proteomes" id="UP001212997">
    <property type="component" value="Unassembled WGS sequence"/>
</dbReference>
<sequence length="438" mass="47925">MPRTTGKDGPDNSGFKKPNSPYLRPGQEKLRASFNVRRSARLAEGGSNPAGKGASSVKHARSPTPFPHLGAHHPRPRAVPRTRPSRLRPIVPSPPPEPVPGSSSNPIDVDVEIIGASPAAPVASDPPMPKSKDSTRQQTRFRMPGGQIVDCNDLPSVETPRTTGLDAIMEDANGPPPPPLPSALDGTRGPVAGPSLAAPKNKGKGKILEFPRPFNLDSVSAAIASVGMSPEKPRERKVRLAYEKANEKAEQQLKRYLRHEQAREVRTQDKRRQVEDAQVAHDERCMVFETQIRRDRVGAILPLWKRFSDEVAARDGLMKMSKTDGVSSSTAEECSKMAQQLDSLIGSLLSIIQGSIHDARGLCTELQKAQPHTRNMCQDLRRGRYGDAAERITQLQAEQDQMLADLQSGLENVPTLHLKESERQIHLLQEGIAHTSRS</sequence>
<reference evidence="2" key="1">
    <citation type="submission" date="2022-07" db="EMBL/GenBank/DDBJ databases">
        <title>Genome Sequence of Physisporinus lineatus.</title>
        <authorList>
            <person name="Buettner E."/>
        </authorList>
    </citation>
    <scope>NUCLEOTIDE SEQUENCE</scope>
    <source>
        <strain evidence="2">VT162</strain>
    </source>
</reference>
<feature type="compositionally biased region" description="Basic residues" evidence="1">
    <location>
        <begin position="70"/>
        <end position="86"/>
    </location>
</feature>
<organism evidence="2 3">
    <name type="scientific">Meripilus lineatus</name>
    <dbReference type="NCBI Taxonomy" id="2056292"/>
    <lineage>
        <taxon>Eukaryota</taxon>
        <taxon>Fungi</taxon>
        <taxon>Dikarya</taxon>
        <taxon>Basidiomycota</taxon>
        <taxon>Agaricomycotina</taxon>
        <taxon>Agaricomycetes</taxon>
        <taxon>Polyporales</taxon>
        <taxon>Meripilaceae</taxon>
        <taxon>Meripilus</taxon>
    </lineage>
</organism>
<gene>
    <name evidence="2" type="ORF">NLI96_g11656</name>
</gene>
<evidence type="ECO:0000313" key="3">
    <source>
        <dbReference type="Proteomes" id="UP001212997"/>
    </source>
</evidence>